<proteinExistence type="predicted"/>
<accession>A0ABQ1S4U2</accession>
<protein>
    <submittedName>
        <fullName evidence="1">Uncharacterized protein</fullName>
    </submittedName>
</protein>
<keyword evidence="2" id="KW-1185">Reference proteome</keyword>
<dbReference type="EMBL" id="BMEG01000014">
    <property type="protein sequence ID" value="GGD94199.1"/>
    <property type="molecule type" value="Genomic_DNA"/>
</dbReference>
<evidence type="ECO:0000313" key="2">
    <source>
        <dbReference type="Proteomes" id="UP000597138"/>
    </source>
</evidence>
<reference evidence="2" key="1">
    <citation type="journal article" date="2019" name="Int. J. Syst. Evol. Microbiol.">
        <title>The Global Catalogue of Microorganisms (GCM) 10K type strain sequencing project: providing services to taxonomists for standard genome sequencing and annotation.</title>
        <authorList>
            <consortium name="The Broad Institute Genomics Platform"/>
            <consortium name="The Broad Institute Genome Sequencing Center for Infectious Disease"/>
            <person name="Wu L."/>
            <person name="Ma J."/>
        </authorList>
    </citation>
    <scope>NUCLEOTIDE SEQUENCE [LARGE SCALE GENOMIC DNA]</scope>
    <source>
        <strain evidence="2">CGMCC 1.11013</strain>
    </source>
</reference>
<dbReference type="Proteomes" id="UP000597138">
    <property type="component" value="Unassembled WGS sequence"/>
</dbReference>
<evidence type="ECO:0000313" key="1">
    <source>
        <dbReference type="EMBL" id="GGD94199.1"/>
    </source>
</evidence>
<gene>
    <name evidence="1" type="ORF">GCM10010985_56080</name>
</gene>
<name>A0ABQ1S4U2_9BURK</name>
<comment type="caution">
    <text evidence="1">The sequence shown here is derived from an EMBL/GenBank/DDBJ whole genome shotgun (WGS) entry which is preliminary data.</text>
</comment>
<organism evidence="1 2">
    <name type="scientific">Caballeronia grimmiae</name>
    <dbReference type="NCBI Taxonomy" id="1071679"/>
    <lineage>
        <taxon>Bacteria</taxon>
        <taxon>Pseudomonadati</taxon>
        <taxon>Pseudomonadota</taxon>
        <taxon>Betaproteobacteria</taxon>
        <taxon>Burkholderiales</taxon>
        <taxon>Burkholderiaceae</taxon>
        <taxon>Caballeronia</taxon>
    </lineage>
</organism>
<sequence length="90" mass="10407">MKERDGRVRMHTLEVVAGAIHEDADRVDQDIDAFEKRYQSCSVVDAREVQLDEAALLGCTRVRQRMARAANYRVTIREQGRRDLRTEESS</sequence>